<reference evidence="1" key="2">
    <citation type="submission" date="2025-09" db="UniProtKB">
        <authorList>
            <consortium name="Ensembl"/>
        </authorList>
    </citation>
    <scope>IDENTIFICATION</scope>
</reference>
<reference evidence="1" key="1">
    <citation type="submission" date="2025-08" db="UniProtKB">
        <authorList>
            <consortium name="Ensembl"/>
        </authorList>
    </citation>
    <scope>IDENTIFICATION</scope>
</reference>
<accession>A0A3B3ZTA3</accession>
<keyword evidence="2" id="KW-1185">Reference proteome</keyword>
<evidence type="ECO:0000313" key="1">
    <source>
        <dbReference type="Ensembl" id="ENSPMGP00000007709.1"/>
    </source>
</evidence>
<dbReference type="AlphaFoldDB" id="A0A3B3ZTA3"/>
<name>A0A3B3ZTA3_9GOBI</name>
<organism evidence="1 2">
    <name type="scientific">Periophthalmus magnuspinnatus</name>
    <dbReference type="NCBI Taxonomy" id="409849"/>
    <lineage>
        <taxon>Eukaryota</taxon>
        <taxon>Metazoa</taxon>
        <taxon>Chordata</taxon>
        <taxon>Craniata</taxon>
        <taxon>Vertebrata</taxon>
        <taxon>Euteleostomi</taxon>
        <taxon>Actinopterygii</taxon>
        <taxon>Neopterygii</taxon>
        <taxon>Teleostei</taxon>
        <taxon>Neoteleostei</taxon>
        <taxon>Acanthomorphata</taxon>
        <taxon>Gobiaria</taxon>
        <taxon>Gobiiformes</taxon>
        <taxon>Gobioidei</taxon>
        <taxon>Gobiidae</taxon>
        <taxon>Oxudercinae</taxon>
        <taxon>Periophthalmus</taxon>
    </lineage>
</organism>
<sequence length="120" mass="13607">MPQSPVHNSPYHSGVFHHWHLYCEWWSMGHTCIHIIRPPAGLRAAACCGGPARVEHIIHRTLHLTVINGLTLVGAEITHTDNEFEVTLHTETKIAFTNRTLYFILYLCFNHPSTDILTGL</sequence>
<dbReference type="Proteomes" id="UP000261520">
    <property type="component" value="Unplaced"/>
</dbReference>
<protein>
    <submittedName>
        <fullName evidence="1">Uncharacterized protein</fullName>
    </submittedName>
</protein>
<evidence type="ECO:0000313" key="2">
    <source>
        <dbReference type="Proteomes" id="UP000261520"/>
    </source>
</evidence>
<proteinExistence type="predicted"/>
<dbReference type="Ensembl" id="ENSPMGT00000008198.1">
    <property type="protein sequence ID" value="ENSPMGP00000007709.1"/>
    <property type="gene ID" value="ENSPMGG00000006390.1"/>
</dbReference>